<keyword evidence="3" id="KW-0325">Glycoprotein</keyword>
<dbReference type="PROSITE" id="PS51470">
    <property type="entry name" value="FG_GAP"/>
    <property type="match status" value="2"/>
</dbReference>
<dbReference type="EMBL" id="JABMIG020000141">
    <property type="protein sequence ID" value="KAL3789414.1"/>
    <property type="molecule type" value="Genomic_DNA"/>
</dbReference>
<dbReference type="PANTHER" id="PTHR36220:SF1">
    <property type="entry name" value="GAMMA TUBULIN COMPLEX COMPONENT C-TERMINAL DOMAIN-CONTAINING PROTEIN"/>
    <property type="match status" value="1"/>
</dbReference>
<feature type="repeat" description="FG-GAP" evidence="4">
    <location>
        <begin position="126"/>
        <end position="181"/>
    </location>
</feature>
<dbReference type="Proteomes" id="UP001516023">
    <property type="component" value="Unassembled WGS sequence"/>
</dbReference>
<evidence type="ECO:0000313" key="6">
    <source>
        <dbReference type="Proteomes" id="UP001516023"/>
    </source>
</evidence>
<dbReference type="PANTHER" id="PTHR36220">
    <property type="entry name" value="UNNAMED PRODUCT"/>
    <property type="match status" value="1"/>
</dbReference>
<dbReference type="InterPro" id="IPR028994">
    <property type="entry name" value="Integrin_alpha_N"/>
</dbReference>
<organism evidence="5 6">
    <name type="scientific">Cyclotella cryptica</name>
    <dbReference type="NCBI Taxonomy" id="29204"/>
    <lineage>
        <taxon>Eukaryota</taxon>
        <taxon>Sar</taxon>
        <taxon>Stramenopiles</taxon>
        <taxon>Ochrophyta</taxon>
        <taxon>Bacillariophyta</taxon>
        <taxon>Coscinodiscophyceae</taxon>
        <taxon>Thalassiosirophycidae</taxon>
        <taxon>Stephanodiscales</taxon>
        <taxon>Stephanodiscaceae</taxon>
        <taxon>Cyclotella</taxon>
    </lineage>
</organism>
<dbReference type="Pfam" id="PF14312">
    <property type="entry name" value="FG-GAP_2"/>
    <property type="match status" value="2"/>
</dbReference>
<dbReference type="InterPro" id="IPR013519">
    <property type="entry name" value="Int_alpha_beta-p"/>
</dbReference>
<keyword evidence="6" id="KW-1185">Reference proteome</keyword>
<evidence type="ECO:0000256" key="1">
    <source>
        <dbReference type="ARBA" id="ARBA00022729"/>
    </source>
</evidence>
<evidence type="ECO:0000313" key="5">
    <source>
        <dbReference type="EMBL" id="KAL3789414.1"/>
    </source>
</evidence>
<dbReference type="InterPro" id="IPR011043">
    <property type="entry name" value="Gal_Oxase/kelch_b-propeller"/>
</dbReference>
<feature type="repeat" description="FG-GAP" evidence="4">
    <location>
        <begin position="69"/>
        <end position="125"/>
    </location>
</feature>
<reference evidence="5 6" key="1">
    <citation type="journal article" date="2020" name="G3 (Bethesda)">
        <title>Improved Reference Genome for Cyclotella cryptica CCMP332, a Model for Cell Wall Morphogenesis, Salinity Adaptation, and Lipid Production in Diatoms (Bacillariophyta).</title>
        <authorList>
            <person name="Roberts W.R."/>
            <person name="Downey K.M."/>
            <person name="Ruck E.C."/>
            <person name="Traller J.C."/>
            <person name="Alverson A.J."/>
        </authorList>
    </citation>
    <scope>NUCLEOTIDE SEQUENCE [LARGE SCALE GENOMIC DNA]</scope>
    <source>
        <strain evidence="5 6">CCMP332</strain>
    </source>
</reference>
<evidence type="ECO:0000256" key="4">
    <source>
        <dbReference type="PROSITE-ProRule" id="PRU00803"/>
    </source>
</evidence>
<dbReference type="SMART" id="SM00191">
    <property type="entry name" value="Int_alpha"/>
    <property type="match status" value="2"/>
</dbReference>
<dbReference type="SUPFAM" id="SSF50965">
    <property type="entry name" value="Galactose oxidase, central domain"/>
    <property type="match status" value="1"/>
</dbReference>
<accession>A0ABD3PMY9</accession>
<evidence type="ECO:0000256" key="2">
    <source>
        <dbReference type="ARBA" id="ARBA00022737"/>
    </source>
</evidence>
<dbReference type="AlphaFoldDB" id="A0ABD3PMY9"/>
<sequence>MELERIGINLGMILMVKAWEINLETQYHSLITELTIVSVGAYRNQVVNGLYSGHVHVYSWDENENVWTQLGKDIDGEFQGDYFGWSVCLSANGKTVAVGAPQNNGGGSLKGHVRVHTWDGKNWTQVGNDIDGEYDGDSFGYSVSLSDDGMIVAAGARRNDENGVDSGHVRVYKWDGQSWNQIGNNIHGIDKMVWSGHSASLLADGSIVAIGAIAHLSSAFGCPDTGHVRMLEWNGIDWYQLGDVICGEVAFMDQFGFSVSLSAGGLIVAASSTGNADVRVFSFS</sequence>
<keyword evidence="1" id="KW-0732">Signal</keyword>
<protein>
    <submittedName>
        <fullName evidence="5">Uncharacterized protein</fullName>
    </submittedName>
</protein>
<name>A0ABD3PMY9_9STRA</name>
<dbReference type="Gene3D" id="2.130.10.130">
    <property type="entry name" value="Integrin alpha, N-terminal"/>
    <property type="match status" value="1"/>
</dbReference>
<comment type="caution">
    <text evidence="5">The sequence shown here is derived from an EMBL/GenBank/DDBJ whole genome shotgun (WGS) entry which is preliminary data.</text>
</comment>
<dbReference type="InterPro" id="IPR013517">
    <property type="entry name" value="FG-GAP"/>
</dbReference>
<keyword evidence="2" id="KW-0677">Repeat</keyword>
<gene>
    <name evidence="5" type="ORF">HJC23_001962</name>
</gene>
<evidence type="ECO:0000256" key="3">
    <source>
        <dbReference type="ARBA" id="ARBA00023180"/>
    </source>
</evidence>
<proteinExistence type="predicted"/>